<dbReference type="AlphaFoldDB" id="A0A8C8SBN5"/>
<reference evidence="2" key="1">
    <citation type="submission" date="2025-08" db="UniProtKB">
        <authorList>
            <consortium name="Ensembl"/>
        </authorList>
    </citation>
    <scope>IDENTIFICATION</scope>
</reference>
<keyword evidence="3" id="KW-1185">Reference proteome</keyword>
<evidence type="ECO:0000313" key="2">
    <source>
        <dbReference type="Ensembl" id="ENSPCEP00000017197.1"/>
    </source>
</evidence>
<dbReference type="Proteomes" id="UP000694393">
    <property type="component" value="Unplaced"/>
</dbReference>
<organism evidence="2 3">
    <name type="scientific">Pelusios castaneus</name>
    <name type="common">West African mud turtle</name>
    <dbReference type="NCBI Taxonomy" id="367368"/>
    <lineage>
        <taxon>Eukaryota</taxon>
        <taxon>Metazoa</taxon>
        <taxon>Chordata</taxon>
        <taxon>Craniata</taxon>
        <taxon>Vertebrata</taxon>
        <taxon>Euteleostomi</taxon>
        <taxon>Archelosauria</taxon>
        <taxon>Testudinata</taxon>
        <taxon>Testudines</taxon>
        <taxon>Pleurodira</taxon>
        <taxon>Pelomedusidae</taxon>
        <taxon>Pelusios</taxon>
    </lineage>
</organism>
<name>A0A8C8SBN5_9SAUR</name>
<keyword evidence="1" id="KW-0472">Membrane</keyword>
<reference evidence="2" key="2">
    <citation type="submission" date="2025-09" db="UniProtKB">
        <authorList>
            <consortium name="Ensembl"/>
        </authorList>
    </citation>
    <scope>IDENTIFICATION</scope>
</reference>
<protein>
    <submittedName>
        <fullName evidence="2">Uncharacterized protein</fullName>
    </submittedName>
</protein>
<evidence type="ECO:0000313" key="3">
    <source>
        <dbReference type="Proteomes" id="UP000694393"/>
    </source>
</evidence>
<accession>A0A8C8SBN5</accession>
<sequence length="91" mass="10959">DEILHFVIKLSNFAYVPLGVIYNFGFQTSPRLGKREPWLPGRRELWVPERRVPRLPWRREPWLRGELWLSREKGAAVPGRKELWLPWRSDP</sequence>
<evidence type="ECO:0000256" key="1">
    <source>
        <dbReference type="SAM" id="Phobius"/>
    </source>
</evidence>
<dbReference type="Ensembl" id="ENSPCET00000017800.1">
    <property type="protein sequence ID" value="ENSPCEP00000017197.1"/>
    <property type="gene ID" value="ENSPCEG00000013516.1"/>
</dbReference>
<keyword evidence="1" id="KW-1133">Transmembrane helix</keyword>
<keyword evidence="1" id="KW-0812">Transmembrane</keyword>
<feature type="transmembrane region" description="Helical" evidence="1">
    <location>
        <begin position="6"/>
        <end position="25"/>
    </location>
</feature>
<proteinExistence type="predicted"/>